<dbReference type="EMBL" id="CAXLJM020000093">
    <property type="protein sequence ID" value="CAL8132656.1"/>
    <property type="molecule type" value="Genomic_DNA"/>
</dbReference>
<dbReference type="InterPro" id="IPR043504">
    <property type="entry name" value="Peptidase_S1_PA_chymotrypsin"/>
</dbReference>
<sequence length="410" mass="42743">MTSSISFNSLSVALSIAFFALATKLPSSNADLGTFIVGGENATKNEFPWLVHFDVSITEEESRFCTGALLNLNHVLTAASCFIDHDESVPIKVIAGDYLLEEDDGSEQERDGVEVIIHPGFNSLGNLDKDIAILRLSASFGQTDAVAPIGLPSVAVDPELYGTGIAAGWGEFNISYGATEQGPFSSVLQKADVAIQNPFVCGTLPIDLPTDQFCTYGNKGAYRGDVGGPLVCEDPELRSIVCGILSNTMKVNGNSVVNGYVEVSYYLDWIEENTGVIQPTTVPSTTRATIPTTTTPTTTSTTTIPTTPRSTTTSEAVTNSNPTSETIPESSSSSSSDGTGSTVSLPTTLESDGTSSTVAVTPSTSTIIPSTTTPPGGDLSTTSADASATSNLPACLSIIICSILVTAMRF</sequence>
<dbReference type="InterPro" id="IPR051487">
    <property type="entry name" value="Ser/Thr_Proteases_Immune/Dev"/>
</dbReference>
<comment type="similarity">
    <text evidence="2">Belongs to the peptidase S1 family. CLIP subfamily.</text>
</comment>
<feature type="compositionally biased region" description="Low complexity" evidence="3">
    <location>
        <begin position="280"/>
        <end position="344"/>
    </location>
</feature>
<feature type="domain" description="Peptidase S1" evidence="5">
    <location>
        <begin position="36"/>
        <end position="275"/>
    </location>
</feature>
<reference evidence="6 7" key="1">
    <citation type="submission" date="2024-08" db="EMBL/GenBank/DDBJ databases">
        <authorList>
            <person name="Cucini C."/>
            <person name="Frati F."/>
        </authorList>
    </citation>
    <scope>NUCLEOTIDE SEQUENCE [LARGE SCALE GENOMIC DNA]</scope>
</reference>
<keyword evidence="1" id="KW-1015">Disulfide bond</keyword>
<dbReference type="SUPFAM" id="SSF50494">
    <property type="entry name" value="Trypsin-like serine proteases"/>
    <property type="match status" value="1"/>
</dbReference>
<protein>
    <recommendedName>
        <fullName evidence="5">Peptidase S1 domain-containing protein</fullName>
    </recommendedName>
</protein>
<evidence type="ECO:0000313" key="6">
    <source>
        <dbReference type="EMBL" id="CAL8132656.1"/>
    </source>
</evidence>
<evidence type="ECO:0000313" key="7">
    <source>
        <dbReference type="Proteomes" id="UP001642540"/>
    </source>
</evidence>
<evidence type="ECO:0000256" key="1">
    <source>
        <dbReference type="ARBA" id="ARBA00023157"/>
    </source>
</evidence>
<feature type="compositionally biased region" description="Low complexity" evidence="3">
    <location>
        <begin position="354"/>
        <end position="386"/>
    </location>
</feature>
<dbReference type="Proteomes" id="UP001642540">
    <property type="component" value="Unassembled WGS sequence"/>
</dbReference>
<keyword evidence="7" id="KW-1185">Reference proteome</keyword>
<dbReference type="PRINTS" id="PR00722">
    <property type="entry name" value="CHYMOTRYPSIN"/>
</dbReference>
<evidence type="ECO:0000256" key="4">
    <source>
        <dbReference type="SAM" id="SignalP"/>
    </source>
</evidence>
<dbReference type="PROSITE" id="PS50240">
    <property type="entry name" value="TRYPSIN_DOM"/>
    <property type="match status" value="1"/>
</dbReference>
<dbReference type="InterPro" id="IPR009003">
    <property type="entry name" value="Peptidase_S1_PA"/>
</dbReference>
<dbReference type="InterPro" id="IPR001314">
    <property type="entry name" value="Peptidase_S1A"/>
</dbReference>
<dbReference type="InterPro" id="IPR001254">
    <property type="entry name" value="Trypsin_dom"/>
</dbReference>
<evidence type="ECO:0000259" key="5">
    <source>
        <dbReference type="PROSITE" id="PS50240"/>
    </source>
</evidence>
<feature type="signal peptide" evidence="4">
    <location>
        <begin position="1"/>
        <end position="30"/>
    </location>
</feature>
<dbReference type="PANTHER" id="PTHR24256">
    <property type="entry name" value="TRYPTASE-RELATED"/>
    <property type="match status" value="1"/>
</dbReference>
<dbReference type="Gene3D" id="2.40.10.10">
    <property type="entry name" value="Trypsin-like serine proteases"/>
    <property type="match status" value="1"/>
</dbReference>
<feature type="chain" id="PRO_5045234506" description="Peptidase S1 domain-containing protein" evidence="4">
    <location>
        <begin position="31"/>
        <end position="410"/>
    </location>
</feature>
<name>A0ABP1RPZ3_9HEXA</name>
<gene>
    <name evidence="6" type="ORF">ODALV1_LOCUS24699</name>
</gene>
<proteinExistence type="inferred from homology"/>
<dbReference type="SMART" id="SM00020">
    <property type="entry name" value="Tryp_SPc"/>
    <property type="match status" value="1"/>
</dbReference>
<evidence type="ECO:0000256" key="2">
    <source>
        <dbReference type="ARBA" id="ARBA00024195"/>
    </source>
</evidence>
<dbReference type="CDD" id="cd00190">
    <property type="entry name" value="Tryp_SPc"/>
    <property type="match status" value="1"/>
</dbReference>
<dbReference type="Pfam" id="PF00089">
    <property type="entry name" value="Trypsin"/>
    <property type="match status" value="1"/>
</dbReference>
<keyword evidence="4" id="KW-0732">Signal</keyword>
<accession>A0ABP1RPZ3</accession>
<comment type="caution">
    <text evidence="6">The sequence shown here is derived from an EMBL/GenBank/DDBJ whole genome shotgun (WGS) entry which is preliminary data.</text>
</comment>
<organism evidence="6 7">
    <name type="scientific">Orchesella dallaii</name>
    <dbReference type="NCBI Taxonomy" id="48710"/>
    <lineage>
        <taxon>Eukaryota</taxon>
        <taxon>Metazoa</taxon>
        <taxon>Ecdysozoa</taxon>
        <taxon>Arthropoda</taxon>
        <taxon>Hexapoda</taxon>
        <taxon>Collembola</taxon>
        <taxon>Entomobryomorpha</taxon>
        <taxon>Entomobryoidea</taxon>
        <taxon>Orchesellidae</taxon>
        <taxon>Orchesellinae</taxon>
        <taxon>Orchesella</taxon>
    </lineage>
</organism>
<evidence type="ECO:0000256" key="3">
    <source>
        <dbReference type="SAM" id="MobiDB-lite"/>
    </source>
</evidence>
<feature type="region of interest" description="Disordered" evidence="3">
    <location>
        <begin position="280"/>
        <end position="386"/>
    </location>
</feature>